<dbReference type="AlphaFoldDB" id="A0A2V3IP91"/>
<evidence type="ECO:0000313" key="3">
    <source>
        <dbReference type="Proteomes" id="UP000247409"/>
    </source>
</evidence>
<protein>
    <submittedName>
        <fullName evidence="2">Uncharacterized protein</fullName>
    </submittedName>
</protein>
<comment type="caution">
    <text evidence="2">The sequence shown here is derived from an EMBL/GenBank/DDBJ whole genome shotgun (WGS) entry which is preliminary data.</text>
</comment>
<gene>
    <name evidence="2" type="ORF">BWQ96_06371</name>
</gene>
<feature type="region of interest" description="Disordered" evidence="1">
    <location>
        <begin position="1"/>
        <end position="40"/>
    </location>
</feature>
<dbReference type="EMBL" id="NBIV01000108">
    <property type="protein sequence ID" value="PXF43905.1"/>
    <property type="molecule type" value="Genomic_DNA"/>
</dbReference>
<accession>A0A2V3IP91</accession>
<evidence type="ECO:0000256" key="1">
    <source>
        <dbReference type="SAM" id="MobiDB-lite"/>
    </source>
</evidence>
<dbReference type="Proteomes" id="UP000247409">
    <property type="component" value="Unassembled WGS sequence"/>
</dbReference>
<feature type="compositionally biased region" description="Basic and acidic residues" evidence="1">
    <location>
        <begin position="27"/>
        <end position="38"/>
    </location>
</feature>
<evidence type="ECO:0000313" key="2">
    <source>
        <dbReference type="EMBL" id="PXF43905.1"/>
    </source>
</evidence>
<sequence length="207" mass="23122">MADPQDAPLLAPLNPNIATAQRRRKNRPDVRRQPRDHSQIPQKFARSAVADHIGEVNLPTDVPQRIGNTSSEPRDNIVANDEPLDRVHNAVFPGRDSKVFVNQLIEERLEEICGVACVVQVNGRDFYCNHPLVSCDQAGLDRIADALALHNEMRRLVNLHMVPNHQCAAANVINGVPHQDILDYINVRYYGLTDSELREAFNEASAA</sequence>
<proteinExistence type="predicted"/>
<organism evidence="2 3">
    <name type="scientific">Gracilariopsis chorda</name>
    <dbReference type="NCBI Taxonomy" id="448386"/>
    <lineage>
        <taxon>Eukaryota</taxon>
        <taxon>Rhodophyta</taxon>
        <taxon>Florideophyceae</taxon>
        <taxon>Rhodymeniophycidae</taxon>
        <taxon>Gracilariales</taxon>
        <taxon>Gracilariaceae</taxon>
        <taxon>Gracilariopsis</taxon>
    </lineage>
</organism>
<reference evidence="2 3" key="1">
    <citation type="journal article" date="2018" name="Mol. Biol. Evol.">
        <title>Analysis of the draft genome of the red seaweed Gracilariopsis chorda provides insights into genome size evolution in Rhodophyta.</title>
        <authorList>
            <person name="Lee J."/>
            <person name="Yang E.C."/>
            <person name="Graf L."/>
            <person name="Yang J.H."/>
            <person name="Qiu H."/>
            <person name="Zel Zion U."/>
            <person name="Chan C.X."/>
            <person name="Stephens T.G."/>
            <person name="Weber A.P.M."/>
            <person name="Boo G.H."/>
            <person name="Boo S.M."/>
            <person name="Kim K.M."/>
            <person name="Shin Y."/>
            <person name="Jung M."/>
            <person name="Lee S.J."/>
            <person name="Yim H.S."/>
            <person name="Lee J.H."/>
            <person name="Bhattacharya D."/>
            <person name="Yoon H.S."/>
        </authorList>
    </citation>
    <scope>NUCLEOTIDE SEQUENCE [LARGE SCALE GENOMIC DNA]</scope>
    <source>
        <strain evidence="2 3">SKKU-2015</strain>
        <tissue evidence="2">Whole body</tissue>
    </source>
</reference>
<dbReference type="OrthoDB" id="10587104at2759"/>
<name>A0A2V3IP91_9FLOR</name>
<keyword evidence="3" id="KW-1185">Reference proteome</keyword>